<evidence type="ECO:0000256" key="3">
    <source>
        <dbReference type="ARBA" id="ARBA00022452"/>
    </source>
</evidence>
<dbReference type="Pfam" id="PF07660">
    <property type="entry name" value="STN"/>
    <property type="match status" value="1"/>
</dbReference>
<keyword evidence="8 10" id="KW-0472">Membrane</keyword>
<comment type="similarity">
    <text evidence="10 11">Belongs to the TonB-dependent receptor family.</text>
</comment>
<keyword evidence="6" id="KW-0408">Iron</keyword>
<dbReference type="Gene3D" id="2.40.170.20">
    <property type="entry name" value="TonB-dependent receptor, beta-barrel domain"/>
    <property type="match status" value="1"/>
</dbReference>
<dbReference type="EMBL" id="JAAKGT010000002">
    <property type="protein sequence ID" value="NGM49376.1"/>
    <property type="molecule type" value="Genomic_DNA"/>
</dbReference>
<dbReference type="GO" id="GO:0006826">
    <property type="term" value="P:iron ion transport"/>
    <property type="evidence" value="ECO:0007669"/>
    <property type="project" value="UniProtKB-KW"/>
</dbReference>
<keyword evidence="4" id="KW-0410">Iron transport</keyword>
<protein>
    <submittedName>
        <fullName evidence="14">TonB-dependent receptor</fullName>
    </submittedName>
</protein>
<accession>A0A6G4QUP6</accession>
<evidence type="ECO:0000256" key="10">
    <source>
        <dbReference type="PROSITE-ProRule" id="PRU01360"/>
    </source>
</evidence>
<evidence type="ECO:0000259" key="13">
    <source>
        <dbReference type="SMART" id="SM00965"/>
    </source>
</evidence>
<dbReference type="Gene3D" id="2.170.130.10">
    <property type="entry name" value="TonB-dependent receptor, plug domain"/>
    <property type="match status" value="1"/>
</dbReference>
<dbReference type="InterPro" id="IPR039426">
    <property type="entry name" value="TonB-dep_rcpt-like"/>
</dbReference>
<evidence type="ECO:0000256" key="6">
    <source>
        <dbReference type="ARBA" id="ARBA00023004"/>
    </source>
</evidence>
<dbReference type="Pfam" id="PF00593">
    <property type="entry name" value="TonB_dep_Rec_b-barrel"/>
    <property type="match status" value="1"/>
</dbReference>
<evidence type="ECO:0000256" key="11">
    <source>
        <dbReference type="RuleBase" id="RU003357"/>
    </source>
</evidence>
<feature type="chain" id="PRO_5026097351" evidence="12">
    <location>
        <begin position="26"/>
        <end position="1001"/>
    </location>
</feature>
<keyword evidence="9 10" id="KW-0998">Cell outer membrane</keyword>
<dbReference type="GO" id="GO:0009279">
    <property type="term" value="C:cell outer membrane"/>
    <property type="evidence" value="ECO:0007669"/>
    <property type="project" value="UniProtKB-SubCell"/>
</dbReference>
<dbReference type="PROSITE" id="PS52016">
    <property type="entry name" value="TONB_DEPENDENT_REC_3"/>
    <property type="match status" value="1"/>
</dbReference>
<comment type="caution">
    <text evidence="14">The sequence shown here is derived from an EMBL/GenBank/DDBJ whole genome shotgun (WGS) entry which is preliminary data.</text>
</comment>
<evidence type="ECO:0000256" key="9">
    <source>
        <dbReference type="ARBA" id="ARBA00023237"/>
    </source>
</evidence>
<dbReference type="InterPro" id="IPR000531">
    <property type="entry name" value="Beta-barrel_TonB"/>
</dbReference>
<dbReference type="InterPro" id="IPR037066">
    <property type="entry name" value="Plug_dom_sf"/>
</dbReference>
<evidence type="ECO:0000256" key="5">
    <source>
        <dbReference type="ARBA" id="ARBA00022692"/>
    </source>
</evidence>
<evidence type="ECO:0000313" key="14">
    <source>
        <dbReference type="EMBL" id="NGM49376.1"/>
    </source>
</evidence>
<dbReference type="SUPFAM" id="SSF56935">
    <property type="entry name" value="Porins"/>
    <property type="match status" value="1"/>
</dbReference>
<organism evidence="14">
    <name type="scientific">Caulobacter sp. 602-2</name>
    <dbReference type="NCBI Taxonomy" id="2710887"/>
    <lineage>
        <taxon>Bacteria</taxon>
        <taxon>Pseudomonadati</taxon>
        <taxon>Pseudomonadota</taxon>
        <taxon>Alphaproteobacteria</taxon>
        <taxon>Caulobacterales</taxon>
        <taxon>Caulobacteraceae</taxon>
        <taxon>Caulobacter</taxon>
    </lineage>
</organism>
<dbReference type="PANTHER" id="PTHR47234:SF2">
    <property type="entry name" value="TONB-DEPENDENT RECEPTOR"/>
    <property type="match status" value="1"/>
</dbReference>
<keyword evidence="14" id="KW-0675">Receptor</keyword>
<keyword evidence="5 10" id="KW-0812">Transmembrane</keyword>
<reference evidence="14" key="1">
    <citation type="submission" date="2020-02" db="EMBL/GenBank/DDBJ databases">
        <authorList>
            <person name="Gao J."/>
            <person name="Sun J."/>
        </authorList>
    </citation>
    <scope>NUCLEOTIDE SEQUENCE</scope>
    <source>
        <strain evidence="14">602-2</strain>
    </source>
</reference>
<dbReference type="Pfam" id="PF07715">
    <property type="entry name" value="Plug"/>
    <property type="match status" value="1"/>
</dbReference>
<feature type="signal peptide" evidence="12">
    <location>
        <begin position="1"/>
        <end position="25"/>
    </location>
</feature>
<evidence type="ECO:0000256" key="4">
    <source>
        <dbReference type="ARBA" id="ARBA00022496"/>
    </source>
</evidence>
<proteinExistence type="inferred from homology"/>
<evidence type="ECO:0000256" key="7">
    <source>
        <dbReference type="ARBA" id="ARBA00023077"/>
    </source>
</evidence>
<feature type="domain" description="Secretin/TonB short N-terminal" evidence="13">
    <location>
        <begin position="56"/>
        <end position="107"/>
    </location>
</feature>
<sequence>MSGLFRRFGLGASLAALSVATPALAAQSSAAREVDISIPSGPMGASLFKLAQQTGVQIMFTSQMVAGRQAPALSGRMTAEEALNRLVAGSGLEVRRAGVKVLILSGRDGRVLPAATAPLDAASADPAAAPVPPAEAPTELSEIVVGSHIRGVKDGPSPVVVLDRAQLDREGRATVAEALAALPQNFGGTATEQTLRTGADPLGTNASEASGVNLRGLGADATLVLVNGRRLAGTGLRGDFADVSSIPMSAVARIEVLLDGASALYGSDAVGGVVNIVLRDRFDGAETRIMGAAPTRGGATQFQFGHSFGKSWDSGHAMASYEHSLRDRLAGRDRRVAGDADLRSLGGSDHRRYYASPGNILRGGVPAYAIAAGQDGAALTPASFLAGQVNLENFLASYDLMSRQRRDALYLSFAQDVTPSIEFSGEARASRRQFNGRGSAQYASIVVTPANPYYVSPTGAGTETIAYSFQRELGGSRDVGTADTLGFSLGGQARLPRGWRLDAYGAYGVELLDLMSSGLLHSGRLNEATGRVADDPATSFRTSADGYFNPFIGQGANARPILDFVTSGWSRRKTRGETRSLNLKLDGTIIELPAGPLALAVGVQTRTEGLRSGGETFTSGTRASPNAYKDMSRSVNAAFAEVRAPIFGAANRRAGLERLELSAAVRREDYGGEVKSTDPKVGLIWSPVAGATVKASYGTSFRAPALTEMNDPAIFAPTILPNGPASVISMLMYGGNKDLKPETAKSAAVTLDLAPAAWGGLKTSLTVYETRFENRIGQPGRENLLTVLSAPEFAPFRAFVSPAANSADYALIQSMIDAPNSYAQGVFPTAAYGAIVDARWVNTGEVLVRGVDVAGQYATRIGEDPLVFSGSASWLVDYKRKVTPTSRAVDLAGQVGSPADLRLRASAAWTHRALTTTLSLNHVGDLRDTAGKRVAPWTTADLNLTYAAQGGRLAGLTVGLNLANLTDEDPPFYDSALGIGYDATNANPIGRVVSLQLTKAW</sequence>
<comment type="subcellular location">
    <subcellularLocation>
        <location evidence="1 10">Cell outer membrane</location>
        <topology evidence="1 10">Multi-pass membrane protein</topology>
    </subcellularLocation>
</comment>
<dbReference type="RefSeq" id="WP_165257266.1">
    <property type="nucleotide sequence ID" value="NZ_JAAKGT010000002.1"/>
</dbReference>
<evidence type="ECO:0000256" key="1">
    <source>
        <dbReference type="ARBA" id="ARBA00004571"/>
    </source>
</evidence>
<keyword evidence="3 10" id="KW-1134">Transmembrane beta strand</keyword>
<evidence type="ECO:0000256" key="12">
    <source>
        <dbReference type="SAM" id="SignalP"/>
    </source>
</evidence>
<evidence type="ECO:0000256" key="8">
    <source>
        <dbReference type="ARBA" id="ARBA00023136"/>
    </source>
</evidence>
<dbReference type="InterPro" id="IPR036942">
    <property type="entry name" value="Beta-barrel_TonB_sf"/>
</dbReference>
<keyword evidence="12" id="KW-0732">Signal</keyword>
<dbReference type="PANTHER" id="PTHR47234">
    <property type="match status" value="1"/>
</dbReference>
<gene>
    <name evidence="14" type="ORF">G5B46_07145</name>
</gene>
<keyword evidence="4" id="KW-0406">Ion transport</keyword>
<dbReference type="InterPro" id="IPR012910">
    <property type="entry name" value="Plug_dom"/>
</dbReference>
<evidence type="ECO:0000256" key="2">
    <source>
        <dbReference type="ARBA" id="ARBA00022448"/>
    </source>
</evidence>
<dbReference type="InterPro" id="IPR011662">
    <property type="entry name" value="Secretin/TonB_short_N"/>
</dbReference>
<dbReference type="AlphaFoldDB" id="A0A6G4QUP6"/>
<keyword evidence="7 11" id="KW-0798">TonB box</keyword>
<name>A0A6G4QUP6_9CAUL</name>
<dbReference type="SMART" id="SM00965">
    <property type="entry name" value="STN"/>
    <property type="match status" value="1"/>
</dbReference>
<keyword evidence="2 10" id="KW-0813">Transport</keyword>
<dbReference type="Gene3D" id="3.55.50.30">
    <property type="match status" value="1"/>
</dbReference>